<reference evidence="1 2" key="2">
    <citation type="journal article" date="2022" name="Mol. Ecol. Resour.">
        <title>The genomes of chicory, endive, great burdock and yacon provide insights into Asteraceae paleo-polyploidization history and plant inulin production.</title>
        <authorList>
            <person name="Fan W."/>
            <person name="Wang S."/>
            <person name="Wang H."/>
            <person name="Wang A."/>
            <person name="Jiang F."/>
            <person name="Liu H."/>
            <person name="Zhao H."/>
            <person name="Xu D."/>
            <person name="Zhang Y."/>
        </authorList>
    </citation>
    <scope>NUCLEOTIDE SEQUENCE [LARGE SCALE GENOMIC DNA]</scope>
    <source>
        <strain evidence="2">cv. Yunnan</strain>
        <tissue evidence="1">Leaves</tissue>
    </source>
</reference>
<protein>
    <submittedName>
        <fullName evidence="1">Uncharacterized protein</fullName>
    </submittedName>
</protein>
<dbReference type="EMBL" id="CM042040">
    <property type="protein sequence ID" value="KAI3717111.1"/>
    <property type="molecule type" value="Genomic_DNA"/>
</dbReference>
<accession>A0ACB9B4G4</accession>
<comment type="caution">
    <text evidence="1">The sequence shown here is derived from an EMBL/GenBank/DDBJ whole genome shotgun (WGS) entry which is preliminary data.</text>
</comment>
<evidence type="ECO:0000313" key="1">
    <source>
        <dbReference type="EMBL" id="KAI3717111.1"/>
    </source>
</evidence>
<evidence type="ECO:0000313" key="2">
    <source>
        <dbReference type="Proteomes" id="UP001056120"/>
    </source>
</evidence>
<organism evidence="1 2">
    <name type="scientific">Smallanthus sonchifolius</name>
    <dbReference type="NCBI Taxonomy" id="185202"/>
    <lineage>
        <taxon>Eukaryota</taxon>
        <taxon>Viridiplantae</taxon>
        <taxon>Streptophyta</taxon>
        <taxon>Embryophyta</taxon>
        <taxon>Tracheophyta</taxon>
        <taxon>Spermatophyta</taxon>
        <taxon>Magnoliopsida</taxon>
        <taxon>eudicotyledons</taxon>
        <taxon>Gunneridae</taxon>
        <taxon>Pentapetalae</taxon>
        <taxon>asterids</taxon>
        <taxon>campanulids</taxon>
        <taxon>Asterales</taxon>
        <taxon>Asteraceae</taxon>
        <taxon>Asteroideae</taxon>
        <taxon>Heliantheae alliance</taxon>
        <taxon>Millerieae</taxon>
        <taxon>Smallanthus</taxon>
    </lineage>
</organism>
<dbReference type="Proteomes" id="UP001056120">
    <property type="component" value="Linkage Group LG23"/>
</dbReference>
<proteinExistence type="predicted"/>
<gene>
    <name evidence="1" type="ORF">L1987_68484</name>
</gene>
<reference evidence="2" key="1">
    <citation type="journal article" date="2022" name="Mol. Ecol. Resour.">
        <title>The genomes of chicory, endive, great burdock and yacon provide insights into Asteraceae palaeo-polyploidization history and plant inulin production.</title>
        <authorList>
            <person name="Fan W."/>
            <person name="Wang S."/>
            <person name="Wang H."/>
            <person name="Wang A."/>
            <person name="Jiang F."/>
            <person name="Liu H."/>
            <person name="Zhao H."/>
            <person name="Xu D."/>
            <person name="Zhang Y."/>
        </authorList>
    </citation>
    <scope>NUCLEOTIDE SEQUENCE [LARGE SCALE GENOMIC DNA]</scope>
    <source>
        <strain evidence="2">cv. Yunnan</strain>
    </source>
</reference>
<name>A0ACB9B4G4_9ASTR</name>
<sequence length="81" mass="9232">MPEPLLDNINKQNQISQAFQHSRKSLNFLCDYHVIFASLPFVDIGNQIKSKSPIASSIPFQLELKFPGFLQFHKKKRSDGG</sequence>
<keyword evidence="2" id="KW-1185">Reference proteome</keyword>